<comment type="caution">
    <text evidence="6">The sequence shown here is derived from an EMBL/GenBank/DDBJ whole genome shotgun (WGS) entry which is preliminary data.</text>
</comment>
<dbReference type="SUPFAM" id="SSF51905">
    <property type="entry name" value="FAD/NAD(P)-binding domain"/>
    <property type="match status" value="1"/>
</dbReference>
<keyword evidence="3" id="KW-0285">Flavoprotein</keyword>
<evidence type="ECO:0000313" key="7">
    <source>
        <dbReference type="Proteomes" id="UP001174691"/>
    </source>
</evidence>
<dbReference type="SUPFAM" id="SSF54373">
    <property type="entry name" value="FAD-linked reductases, C-terminal domain"/>
    <property type="match status" value="1"/>
</dbReference>
<sequence>MVVANRLGSRHGITVLVLEAGPLDDAGETVTVPALIGQDLWTKYDWSFTTTAQTFLDNRRRDFNSGRAVGGSSILNGLIWTRGAKADYDAWEALGNRNWGWDGLEPFFEKEWNITTPLPKPKAPGHGFDGPVQVAYPNFRYEQSDNFLQGVTSLGVPLLEDPNLGVGAGASTFPSSMHWLYQDRSDARRAYFKAEDPSLHVATEQTVTRILLEKVNATTSHHAPFGYARRAVGVEFASTDGTRRNVTCSKEVILAAGALVSPALLQVSGIGPAELLRSINVTVEIDLPGVGENLQDHPVVPAFYNYSNSSVFTSRNLTGSNLRFAHDLYRTNHTGPLKAPLISTLAFLPLNLLTPNFTALLAQASASSPAHYLSNTTRHHPNVVAGYALQRRIQLSLLKFPSTAAAEIMADSIGTLSASAVRPLSRGSVRALSADIFPPSAKTITIDPRYCSHPSDCAVLVSALQFNSRLVSTSAMSPLQPSTAYPWVAPPPGDETIPEEESSRLQRAVAENLRTGFHPCGTTAMMPLALGGVAEPALRVYGR</sequence>
<evidence type="ECO:0000256" key="1">
    <source>
        <dbReference type="ARBA" id="ARBA00010790"/>
    </source>
</evidence>
<accession>A0AA38VLZ4</accession>
<evidence type="ECO:0000259" key="4">
    <source>
        <dbReference type="PROSITE" id="PS00623"/>
    </source>
</evidence>
<dbReference type="InterPro" id="IPR000172">
    <property type="entry name" value="GMC_OxRdtase_N"/>
</dbReference>
<dbReference type="Gene3D" id="3.30.560.10">
    <property type="entry name" value="Glucose Oxidase, domain 3"/>
    <property type="match status" value="1"/>
</dbReference>
<protein>
    <submittedName>
        <fullName evidence="6">Alcohol oxidase</fullName>
    </submittedName>
</protein>
<dbReference type="AlphaFoldDB" id="A0AA38VLZ4"/>
<dbReference type="PROSITE" id="PS00623">
    <property type="entry name" value="GMC_OXRED_1"/>
    <property type="match status" value="1"/>
</dbReference>
<dbReference type="PANTHER" id="PTHR11552:SF115">
    <property type="entry name" value="DEHYDROGENASE XPTC-RELATED"/>
    <property type="match status" value="1"/>
</dbReference>
<dbReference type="Pfam" id="PF00732">
    <property type="entry name" value="GMC_oxred_N"/>
    <property type="match status" value="1"/>
</dbReference>
<name>A0AA38VLZ4_9PEZI</name>
<organism evidence="6 7">
    <name type="scientific">Coniochaeta hoffmannii</name>
    <dbReference type="NCBI Taxonomy" id="91930"/>
    <lineage>
        <taxon>Eukaryota</taxon>
        <taxon>Fungi</taxon>
        <taxon>Dikarya</taxon>
        <taxon>Ascomycota</taxon>
        <taxon>Pezizomycotina</taxon>
        <taxon>Sordariomycetes</taxon>
        <taxon>Sordariomycetidae</taxon>
        <taxon>Coniochaetales</taxon>
        <taxon>Coniochaetaceae</taxon>
        <taxon>Coniochaeta</taxon>
    </lineage>
</organism>
<dbReference type="InterPro" id="IPR007867">
    <property type="entry name" value="GMC_OxRtase_C"/>
</dbReference>
<dbReference type="Gene3D" id="3.50.50.60">
    <property type="entry name" value="FAD/NAD(P)-binding domain"/>
    <property type="match status" value="1"/>
</dbReference>
<evidence type="ECO:0000313" key="6">
    <source>
        <dbReference type="EMBL" id="KAJ9139323.1"/>
    </source>
</evidence>
<evidence type="ECO:0000259" key="5">
    <source>
        <dbReference type="PROSITE" id="PS00624"/>
    </source>
</evidence>
<comment type="cofactor">
    <cofactor evidence="2">
        <name>FAD</name>
        <dbReference type="ChEBI" id="CHEBI:57692"/>
    </cofactor>
</comment>
<evidence type="ECO:0000256" key="2">
    <source>
        <dbReference type="PIRSR" id="PIRSR000137-2"/>
    </source>
</evidence>
<dbReference type="InterPro" id="IPR036188">
    <property type="entry name" value="FAD/NAD-bd_sf"/>
</dbReference>
<dbReference type="PIRSF" id="PIRSF000137">
    <property type="entry name" value="Alcohol_oxidase"/>
    <property type="match status" value="1"/>
</dbReference>
<dbReference type="InterPro" id="IPR012132">
    <property type="entry name" value="GMC_OxRdtase"/>
</dbReference>
<dbReference type="PANTHER" id="PTHR11552">
    <property type="entry name" value="GLUCOSE-METHANOL-CHOLINE GMC OXIDOREDUCTASE"/>
    <property type="match status" value="1"/>
</dbReference>
<dbReference type="EMBL" id="JANBVN010000130">
    <property type="protein sequence ID" value="KAJ9139323.1"/>
    <property type="molecule type" value="Genomic_DNA"/>
</dbReference>
<feature type="domain" description="Glucose-methanol-choline oxidoreductase N-terminal" evidence="5">
    <location>
        <begin position="257"/>
        <end position="271"/>
    </location>
</feature>
<dbReference type="Proteomes" id="UP001174691">
    <property type="component" value="Unassembled WGS sequence"/>
</dbReference>
<keyword evidence="2 3" id="KW-0274">FAD</keyword>
<feature type="domain" description="Glucose-methanol-choline oxidoreductase N-terminal" evidence="4">
    <location>
        <begin position="66"/>
        <end position="89"/>
    </location>
</feature>
<dbReference type="PROSITE" id="PS00624">
    <property type="entry name" value="GMC_OXRED_2"/>
    <property type="match status" value="1"/>
</dbReference>
<comment type="similarity">
    <text evidence="1 3">Belongs to the GMC oxidoreductase family.</text>
</comment>
<keyword evidence="7" id="KW-1185">Reference proteome</keyword>
<dbReference type="GO" id="GO:0044550">
    <property type="term" value="P:secondary metabolite biosynthetic process"/>
    <property type="evidence" value="ECO:0007669"/>
    <property type="project" value="TreeGrafter"/>
</dbReference>
<dbReference type="GO" id="GO:0016614">
    <property type="term" value="F:oxidoreductase activity, acting on CH-OH group of donors"/>
    <property type="evidence" value="ECO:0007669"/>
    <property type="project" value="InterPro"/>
</dbReference>
<gene>
    <name evidence="6" type="ORF">NKR19_g7455</name>
</gene>
<dbReference type="GO" id="GO:0050660">
    <property type="term" value="F:flavin adenine dinucleotide binding"/>
    <property type="evidence" value="ECO:0007669"/>
    <property type="project" value="InterPro"/>
</dbReference>
<reference evidence="6" key="1">
    <citation type="submission" date="2022-07" db="EMBL/GenBank/DDBJ databases">
        <title>Fungi with potential for degradation of polypropylene.</title>
        <authorList>
            <person name="Gostincar C."/>
        </authorList>
    </citation>
    <scope>NUCLEOTIDE SEQUENCE</scope>
    <source>
        <strain evidence="6">EXF-13287</strain>
    </source>
</reference>
<dbReference type="Pfam" id="PF05199">
    <property type="entry name" value="GMC_oxred_C"/>
    <property type="match status" value="1"/>
</dbReference>
<feature type="binding site" evidence="2">
    <location>
        <position position="207"/>
    </location>
    <ligand>
        <name>FAD</name>
        <dbReference type="ChEBI" id="CHEBI:57692"/>
    </ligand>
</feature>
<evidence type="ECO:0000256" key="3">
    <source>
        <dbReference type="RuleBase" id="RU003968"/>
    </source>
</evidence>
<proteinExistence type="inferred from homology"/>